<dbReference type="PROSITE" id="PS50089">
    <property type="entry name" value="ZF_RING_2"/>
    <property type="match status" value="1"/>
</dbReference>
<feature type="coiled-coil region" evidence="7">
    <location>
        <begin position="500"/>
        <end position="527"/>
    </location>
</feature>
<dbReference type="GO" id="GO:0006904">
    <property type="term" value="P:vesicle docking involved in exocytosis"/>
    <property type="evidence" value="ECO:0007669"/>
    <property type="project" value="TreeGrafter"/>
</dbReference>
<dbReference type="Pfam" id="PF23341">
    <property type="entry name" value="PEP5_VPS11_N"/>
    <property type="match status" value="1"/>
</dbReference>
<evidence type="ECO:0000256" key="4">
    <source>
        <dbReference type="ARBA" id="ARBA00023136"/>
    </source>
</evidence>
<sequence length="1029" mass="118575">MNGSNNPISQNSSTNVSSRDSLFSNNSNNTSALNNNSIWKYYKLYDDEVVKTSNLTIPFDSSNNIVRLIPNKNAVIYTTTTANKEISIFDNKSNKFIITNFNINDTDIDSHILIDIKIVEDIEDNMTFVIVIAENVNSDNNVNSPYIIKIYNYDDIITSVNNNTPLKYHTMVTINDTIGKNKYPITQFIINNELNIALLGLGNGNVYLIRGDLKRDRGYKQRLIYKTLKQQPITNLKFINDSTQVIASTVDKVLILNTDGKISNKHHLETNYFKVINDKEGCSLNLIDSFNDDTLLLLNDGFVNVYSFKNGFTRIDSIALNVGYKSNEPLLLKCLNKNEILILSKIISNNPTEFIDSYKLSIIDLNNHVTTLNAIFNSSIKDIIDKRSDNKFEMILQTGKKHIFKQKSIHEMLNIILKQTSLSDFEFKLAINFLKERNEKTDEVLRKYGDFLFAQNRTSEAMQQYINCIDYFMDDSDDFNNRLIFENDDNSLPSITDIVIKFAMQKKETLLNDNENLTNLIKFLKRLIYKDFDTKPDYITLLMILYIKLNKWDDFVDLVNKLDRKGKYCEDKATSDNAYHNFSIEEDEDYWYSDIVTFDVQLITQLLIETIGNNDNEYDTEIQELLFKITVKFNRDPEKIVSVLLNELELYKFTLNWIQRLDPAGLMNIIFGPLGIGRLLLDIDYKNNAGNDYVIDLYVQLFTGKYKQVGMEQTKIVQTYQPPKPSIIFNFFINHPEKFALFLEQLISSDTIENITEYGYCVNALYSTYINLQFDTKAQKLYDENKDIISALMLADFKPTKDEISTSLSLAIRTNNITKVIEIEQDKQTITKELLIKILRYATSKQSILTEYTEERLGGLVKYLLEKNYLSMSELLMVLSETNVVSFGIIKPLLIRWVVEKQEEIDIQKRELETFEKKMETKNKDITTVNNNDACFTCELPIKLPYYRFNCGHLAHKTCVNQSDNIVCPSCGSSLEAAAENVNKINSFSQDNDTEIEEFLNNVSKSVEKTGFGFNVLLDLINKGALEIQ</sequence>
<dbReference type="PANTHER" id="PTHR23323:SF24">
    <property type="entry name" value="VACUOLAR PROTEIN SORTING-ASSOCIATED PROTEIN 11 HOMOLOG"/>
    <property type="match status" value="1"/>
</dbReference>
<reference evidence="11" key="1">
    <citation type="journal article" date="2016" name="Proc. Natl. Acad. Sci. U.S.A.">
        <title>Comparative genomics of biotechnologically important yeasts.</title>
        <authorList>
            <person name="Riley R."/>
            <person name="Haridas S."/>
            <person name="Wolfe K.H."/>
            <person name="Lopes M.R."/>
            <person name="Hittinger C.T."/>
            <person name="Goeker M."/>
            <person name="Salamov A.A."/>
            <person name="Wisecaver J.H."/>
            <person name="Long T.M."/>
            <person name="Calvey C.H."/>
            <person name="Aerts A.L."/>
            <person name="Barry K.W."/>
            <person name="Choi C."/>
            <person name="Clum A."/>
            <person name="Coughlan A.Y."/>
            <person name="Deshpande S."/>
            <person name="Douglass A.P."/>
            <person name="Hanson S.J."/>
            <person name="Klenk H.-P."/>
            <person name="LaButti K.M."/>
            <person name="Lapidus A."/>
            <person name="Lindquist E.A."/>
            <person name="Lipzen A.M."/>
            <person name="Meier-Kolthoff J.P."/>
            <person name="Ohm R.A."/>
            <person name="Otillar R.P."/>
            <person name="Pangilinan J.L."/>
            <person name="Peng Y."/>
            <person name="Rokas A."/>
            <person name="Rosa C.A."/>
            <person name="Scheuner C."/>
            <person name="Sibirny A.A."/>
            <person name="Slot J.C."/>
            <person name="Stielow J.B."/>
            <person name="Sun H."/>
            <person name="Kurtzman C.P."/>
            <person name="Blackwell M."/>
            <person name="Grigoriev I.V."/>
            <person name="Jeffries T.W."/>
        </authorList>
    </citation>
    <scope>NUCLEOTIDE SEQUENCE [LARGE SCALE GENOMIC DNA]</scope>
    <source>
        <strain evidence="11">NRRL Y-1626</strain>
    </source>
</reference>
<dbReference type="GO" id="GO:0005768">
    <property type="term" value="C:endosome"/>
    <property type="evidence" value="ECO:0007669"/>
    <property type="project" value="TreeGrafter"/>
</dbReference>
<keyword evidence="3" id="KW-0862">Zinc</keyword>
<dbReference type="GO" id="GO:0030897">
    <property type="term" value="C:HOPS complex"/>
    <property type="evidence" value="ECO:0007669"/>
    <property type="project" value="TreeGrafter"/>
</dbReference>
<dbReference type="GO" id="GO:0048284">
    <property type="term" value="P:organelle fusion"/>
    <property type="evidence" value="ECO:0007669"/>
    <property type="project" value="TreeGrafter"/>
</dbReference>
<evidence type="ECO:0000256" key="3">
    <source>
        <dbReference type="ARBA" id="ARBA00022833"/>
    </source>
</evidence>
<evidence type="ECO:0000256" key="1">
    <source>
        <dbReference type="ARBA" id="ARBA00022723"/>
    </source>
</evidence>
<dbReference type="EMBL" id="LXPE01000009">
    <property type="protein sequence ID" value="OBA27361.1"/>
    <property type="molecule type" value="Genomic_DNA"/>
</dbReference>
<protein>
    <recommendedName>
        <fullName evidence="9">RING-type domain-containing protein</fullName>
    </recommendedName>
</protein>
<gene>
    <name evidence="10" type="ORF">HANVADRAFT_119237</name>
</gene>
<feature type="region of interest" description="Disordered" evidence="8">
    <location>
        <begin position="1"/>
        <end position="21"/>
    </location>
</feature>
<keyword evidence="2 6" id="KW-0863">Zinc-finger</keyword>
<evidence type="ECO:0000256" key="5">
    <source>
        <dbReference type="ARBA" id="ARBA00029433"/>
    </source>
</evidence>
<dbReference type="Proteomes" id="UP000092321">
    <property type="component" value="Unassembled WGS sequence"/>
</dbReference>
<evidence type="ECO:0000256" key="7">
    <source>
        <dbReference type="SAM" id="Coils"/>
    </source>
</evidence>
<evidence type="ECO:0000256" key="2">
    <source>
        <dbReference type="ARBA" id="ARBA00022771"/>
    </source>
</evidence>
<keyword evidence="1" id="KW-0479">Metal-binding</keyword>
<dbReference type="GO" id="GO:0007032">
    <property type="term" value="P:endosome organization"/>
    <property type="evidence" value="ECO:0007669"/>
    <property type="project" value="TreeGrafter"/>
</dbReference>
<organism evidence="10 11">
    <name type="scientific">Hanseniaspora valbyensis NRRL Y-1626</name>
    <dbReference type="NCBI Taxonomy" id="766949"/>
    <lineage>
        <taxon>Eukaryota</taxon>
        <taxon>Fungi</taxon>
        <taxon>Dikarya</taxon>
        <taxon>Ascomycota</taxon>
        <taxon>Saccharomycotina</taxon>
        <taxon>Saccharomycetes</taxon>
        <taxon>Saccharomycodales</taxon>
        <taxon>Saccharomycodaceae</taxon>
        <taxon>Hanseniaspora</taxon>
    </lineage>
</organism>
<evidence type="ECO:0000256" key="8">
    <source>
        <dbReference type="SAM" id="MobiDB-lite"/>
    </source>
</evidence>
<keyword evidence="4" id="KW-0472">Membrane</keyword>
<feature type="compositionally biased region" description="Polar residues" evidence="8">
    <location>
        <begin position="1"/>
        <end position="20"/>
    </location>
</feature>
<name>A0A1B7TF55_9ASCO</name>
<dbReference type="InterPro" id="IPR013083">
    <property type="entry name" value="Znf_RING/FYVE/PHD"/>
</dbReference>
<comment type="caution">
    <text evidence="10">The sequence shown here is derived from an EMBL/GenBank/DDBJ whole genome shotgun (WGS) entry which is preliminary data.</text>
</comment>
<feature type="domain" description="RING-type" evidence="9">
    <location>
        <begin position="935"/>
        <end position="971"/>
    </location>
</feature>
<evidence type="ECO:0000313" key="11">
    <source>
        <dbReference type="Proteomes" id="UP000092321"/>
    </source>
</evidence>
<dbReference type="InterPro" id="IPR057307">
    <property type="entry name" value="PEP5_VPS11_N"/>
</dbReference>
<proteinExistence type="predicted"/>
<dbReference type="OrthoDB" id="26184at2759"/>
<feature type="coiled-coil region" evidence="7">
    <location>
        <begin position="898"/>
        <end position="932"/>
    </location>
</feature>
<dbReference type="PANTHER" id="PTHR23323">
    <property type="entry name" value="VACUOLAR PROTEIN SORTING-ASSOCIATED PROTEIN"/>
    <property type="match status" value="1"/>
</dbReference>
<dbReference type="SUPFAM" id="SSF57850">
    <property type="entry name" value="RING/U-box"/>
    <property type="match status" value="1"/>
</dbReference>
<dbReference type="GO" id="GO:0008270">
    <property type="term" value="F:zinc ion binding"/>
    <property type="evidence" value="ECO:0007669"/>
    <property type="project" value="UniProtKB-KW"/>
</dbReference>
<evidence type="ECO:0000256" key="6">
    <source>
        <dbReference type="PROSITE-ProRule" id="PRU00175"/>
    </source>
</evidence>
<dbReference type="AlphaFoldDB" id="A0A1B7TF55"/>
<dbReference type="GO" id="GO:0007033">
    <property type="term" value="P:vacuole organization"/>
    <property type="evidence" value="ECO:0007669"/>
    <property type="project" value="TreeGrafter"/>
</dbReference>
<accession>A0A1B7TF55</accession>
<keyword evidence="7" id="KW-0175">Coiled coil</keyword>
<dbReference type="Gene3D" id="3.30.40.10">
    <property type="entry name" value="Zinc/RING finger domain, C3HC4 (zinc finger)"/>
    <property type="match status" value="1"/>
</dbReference>
<evidence type="ECO:0000313" key="10">
    <source>
        <dbReference type="EMBL" id="OBA27361.1"/>
    </source>
</evidence>
<keyword evidence="11" id="KW-1185">Reference proteome</keyword>
<dbReference type="InterPro" id="IPR001841">
    <property type="entry name" value="Znf_RING"/>
</dbReference>
<comment type="subcellular location">
    <subcellularLocation>
        <location evidence="5">Endomembrane system</location>
        <topology evidence="5">Peripheral membrane protein</topology>
        <orientation evidence="5">Cytoplasmic side</orientation>
    </subcellularLocation>
</comment>
<dbReference type="GO" id="GO:0030674">
    <property type="term" value="F:protein-macromolecule adaptor activity"/>
    <property type="evidence" value="ECO:0007669"/>
    <property type="project" value="TreeGrafter"/>
</dbReference>
<evidence type="ECO:0000259" key="9">
    <source>
        <dbReference type="PROSITE" id="PS50089"/>
    </source>
</evidence>